<dbReference type="EMBL" id="JACXWY010000019">
    <property type="protein sequence ID" value="MBD3848499.1"/>
    <property type="molecule type" value="Genomic_DNA"/>
</dbReference>
<dbReference type="NCBIfam" id="NF005702">
    <property type="entry name" value="PRK07514.1"/>
    <property type="match status" value="1"/>
</dbReference>
<dbReference type="PROSITE" id="PS00455">
    <property type="entry name" value="AMP_BINDING"/>
    <property type="match status" value="1"/>
</dbReference>
<dbReference type="InterPro" id="IPR000873">
    <property type="entry name" value="AMP-dep_synth/lig_dom"/>
</dbReference>
<dbReference type="Pfam" id="PF00501">
    <property type="entry name" value="AMP-binding"/>
    <property type="match status" value="1"/>
</dbReference>
<evidence type="ECO:0000313" key="5">
    <source>
        <dbReference type="Proteomes" id="UP000619295"/>
    </source>
</evidence>
<dbReference type="Gene3D" id="3.40.50.12780">
    <property type="entry name" value="N-terminal domain of ligase-like"/>
    <property type="match status" value="1"/>
</dbReference>
<dbReference type="GO" id="GO:0031956">
    <property type="term" value="F:medium-chain fatty acid-CoA ligase activity"/>
    <property type="evidence" value="ECO:0007669"/>
    <property type="project" value="TreeGrafter"/>
</dbReference>
<feature type="domain" description="AMP-binding enzyme C-terminal" evidence="3">
    <location>
        <begin position="413"/>
        <end position="489"/>
    </location>
</feature>
<dbReference type="InterPro" id="IPR025110">
    <property type="entry name" value="AMP-bd_C"/>
</dbReference>
<name>A0A927ECW9_9HYPH</name>
<dbReference type="InterPro" id="IPR020845">
    <property type="entry name" value="AMP-binding_CS"/>
</dbReference>
<dbReference type="SUPFAM" id="SSF56801">
    <property type="entry name" value="Acetyl-CoA synthetase-like"/>
    <property type="match status" value="1"/>
</dbReference>
<protein>
    <submittedName>
        <fullName evidence="4">AMP-binding protein</fullName>
    </submittedName>
</protein>
<dbReference type="AlphaFoldDB" id="A0A927ECW9"/>
<dbReference type="InterPro" id="IPR045851">
    <property type="entry name" value="AMP-bd_C_sf"/>
</dbReference>
<evidence type="ECO:0000313" key="4">
    <source>
        <dbReference type="EMBL" id="MBD3848499.1"/>
    </source>
</evidence>
<gene>
    <name evidence="4" type="ORF">IED13_22610</name>
</gene>
<dbReference type="GO" id="GO:0006631">
    <property type="term" value="P:fatty acid metabolic process"/>
    <property type="evidence" value="ECO:0007669"/>
    <property type="project" value="TreeGrafter"/>
</dbReference>
<accession>A0A927ECW9</accession>
<dbReference type="InterPro" id="IPR042099">
    <property type="entry name" value="ANL_N_sf"/>
</dbReference>
<keyword evidence="5" id="KW-1185">Reference proteome</keyword>
<dbReference type="PANTHER" id="PTHR43201:SF8">
    <property type="entry name" value="ACYL-COA SYNTHETASE FAMILY MEMBER 3"/>
    <property type="match status" value="1"/>
</dbReference>
<proteinExistence type="inferred from homology"/>
<dbReference type="Gene3D" id="3.30.300.30">
    <property type="match status" value="1"/>
</dbReference>
<dbReference type="RefSeq" id="WP_191125539.1">
    <property type="nucleotide sequence ID" value="NZ_JACXWY010000019.1"/>
</dbReference>
<comment type="caution">
    <text evidence="4">The sequence shown here is derived from an EMBL/GenBank/DDBJ whole genome shotgun (WGS) entry which is preliminary data.</text>
</comment>
<dbReference type="Proteomes" id="UP000619295">
    <property type="component" value="Unassembled WGS sequence"/>
</dbReference>
<sequence>MTEITVPTDANVFGALFGREHDPARVFMETAAGRQLRFGEAADITARYAGLLAGLGVAKGRLVAGLLEKSPEGILLYLAVCRLGAVYLPVHIGLTDAEIGHILRDAEPVAVVCDPSRRDCVGSAGTHRVLTLDAKGAGTLTEGSRGIEGLDELTAVSPSDANAMVYTSGTTGRPKGALLSAGSVIWNARALAACWRIGPDDTLLHANPMAYGLFGTTTPALAGGAAMILLSKFETEAVLAALPRATIFAGVPTYYSRLMADPRFGRELCTEMRLFVTGSAPMRADAFEAFAARTGHRLLDRYGLTEALIATSNRFEDRRRPDTSGLPLPGSRLRIVDKDGQEVPAGTVGMIELQQPFPFLGYWRDDAKTAAAFRDGWFVTGDFGRVDEEGHVSVLGRGADLIITGGLNVYPKEVEAALNALDAVAESAVIGVSHPDFGEAVVAVVQPANRRTPFDPQQAIAALRSSLAGYKVPKRIELVDEMPRNTLGKIQKNLLKQRFAGTFGPGAG</sequence>
<evidence type="ECO:0000259" key="2">
    <source>
        <dbReference type="Pfam" id="PF00501"/>
    </source>
</evidence>
<feature type="domain" description="AMP-dependent synthetase/ligase" evidence="2">
    <location>
        <begin position="23"/>
        <end position="363"/>
    </location>
</feature>
<evidence type="ECO:0000256" key="1">
    <source>
        <dbReference type="ARBA" id="ARBA00006432"/>
    </source>
</evidence>
<evidence type="ECO:0000259" key="3">
    <source>
        <dbReference type="Pfam" id="PF13193"/>
    </source>
</evidence>
<comment type="similarity">
    <text evidence="1">Belongs to the ATP-dependent AMP-binding enzyme family.</text>
</comment>
<organism evidence="4 5">
    <name type="scientific">Bosea spartocytisi</name>
    <dbReference type="NCBI Taxonomy" id="2773451"/>
    <lineage>
        <taxon>Bacteria</taxon>
        <taxon>Pseudomonadati</taxon>
        <taxon>Pseudomonadota</taxon>
        <taxon>Alphaproteobacteria</taxon>
        <taxon>Hyphomicrobiales</taxon>
        <taxon>Boseaceae</taxon>
        <taxon>Bosea</taxon>
    </lineage>
</organism>
<dbReference type="Pfam" id="PF13193">
    <property type="entry name" value="AMP-binding_C"/>
    <property type="match status" value="1"/>
</dbReference>
<reference evidence="4" key="1">
    <citation type="submission" date="2020-09" db="EMBL/GenBank/DDBJ databases">
        <title>Bosea spartocytisi sp. nov. a root nodule endophyte of Spartocytisus supranubius in the high mountain ecosystem fo the Teide National Park (Canary Islands, Spain).</title>
        <authorList>
            <person name="Pulido-Suarez L."/>
            <person name="Peix A."/>
            <person name="Igual J.M."/>
            <person name="Socas-Perez N."/>
            <person name="Velazquez E."/>
            <person name="Flores-Felix J.D."/>
            <person name="Leon-Barrios M."/>
        </authorList>
    </citation>
    <scope>NUCLEOTIDE SEQUENCE</scope>
    <source>
        <strain evidence="4">SSUT16</strain>
    </source>
</reference>
<dbReference type="PANTHER" id="PTHR43201">
    <property type="entry name" value="ACYL-COA SYNTHETASE"/>
    <property type="match status" value="1"/>
</dbReference>